<dbReference type="GO" id="GO:0022857">
    <property type="term" value="F:transmembrane transporter activity"/>
    <property type="evidence" value="ECO:0007669"/>
    <property type="project" value="TreeGrafter"/>
</dbReference>
<evidence type="ECO:0000313" key="10">
    <source>
        <dbReference type="EMBL" id="QEC56531.1"/>
    </source>
</evidence>
<dbReference type="KEGG" id="fgg:FSB75_11710"/>
<evidence type="ECO:0000256" key="2">
    <source>
        <dbReference type="ARBA" id="ARBA00022475"/>
    </source>
</evidence>
<reference evidence="10 11" key="1">
    <citation type="journal article" date="2015" name="Int. J. Syst. Evol. Microbiol.">
        <title>Flavisolibacter ginsenosidimutans sp. nov., with ginsenoside-converting activity isolated from soil used for cultivating ginseng.</title>
        <authorList>
            <person name="Zhao Y."/>
            <person name="Liu Q."/>
            <person name="Kang M.S."/>
            <person name="Jin F."/>
            <person name="Yu H."/>
            <person name="Im W.T."/>
        </authorList>
    </citation>
    <scope>NUCLEOTIDE SEQUENCE [LARGE SCALE GENOMIC DNA]</scope>
    <source>
        <strain evidence="10 11">Gsoil 636</strain>
    </source>
</reference>
<dbReference type="InterPro" id="IPR025857">
    <property type="entry name" value="MacB_PCD"/>
</dbReference>
<accession>A0A5B8UIM2</accession>
<dbReference type="RefSeq" id="WP_146787448.1">
    <property type="nucleotide sequence ID" value="NZ_BAABIO010000001.1"/>
</dbReference>
<dbReference type="Proteomes" id="UP000321204">
    <property type="component" value="Chromosome"/>
</dbReference>
<evidence type="ECO:0000256" key="6">
    <source>
        <dbReference type="ARBA" id="ARBA00038076"/>
    </source>
</evidence>
<dbReference type="EMBL" id="CP042433">
    <property type="protein sequence ID" value="QEC56531.1"/>
    <property type="molecule type" value="Genomic_DNA"/>
</dbReference>
<dbReference type="InterPro" id="IPR003838">
    <property type="entry name" value="ABC3_permease_C"/>
</dbReference>
<name>A0A5B8UIM2_9BACT</name>
<dbReference type="Pfam" id="PF02687">
    <property type="entry name" value="FtsX"/>
    <property type="match status" value="1"/>
</dbReference>
<dbReference type="Pfam" id="PF12704">
    <property type="entry name" value="MacB_PCD"/>
    <property type="match status" value="1"/>
</dbReference>
<evidence type="ECO:0000259" key="9">
    <source>
        <dbReference type="Pfam" id="PF12704"/>
    </source>
</evidence>
<evidence type="ECO:0000259" key="8">
    <source>
        <dbReference type="Pfam" id="PF02687"/>
    </source>
</evidence>
<dbReference type="OrthoDB" id="9770036at2"/>
<feature type="transmembrane region" description="Helical" evidence="7">
    <location>
        <begin position="21"/>
        <end position="45"/>
    </location>
</feature>
<feature type="transmembrane region" description="Helical" evidence="7">
    <location>
        <begin position="387"/>
        <end position="408"/>
    </location>
</feature>
<comment type="subcellular location">
    <subcellularLocation>
        <location evidence="1">Cell membrane</location>
        <topology evidence="1">Multi-pass membrane protein</topology>
    </subcellularLocation>
</comment>
<evidence type="ECO:0000256" key="1">
    <source>
        <dbReference type="ARBA" id="ARBA00004651"/>
    </source>
</evidence>
<keyword evidence="11" id="KW-1185">Reference proteome</keyword>
<dbReference type="InterPro" id="IPR050250">
    <property type="entry name" value="Macrolide_Exporter_MacB"/>
</dbReference>
<keyword evidence="2" id="KW-1003">Cell membrane</keyword>
<dbReference type="AlphaFoldDB" id="A0A5B8UIM2"/>
<gene>
    <name evidence="10" type="ORF">FSB75_11710</name>
</gene>
<keyword evidence="3 7" id="KW-0812">Transmembrane</keyword>
<sequence>MKFADLLSLSFHTVRSNRLRSGITVAIIALGITALVGIITAIGAMNQKLTESFSNMGANGFTIRFKDRGFRVSNNRELNVKRKSEKQQKKSNLNRPITLEEAESFAMLYRYPSQISLMNFAGNNANVSTASRKTNPTVALIGGDENYLDLNGFSIQGGRNLSRADVVSTAAVCLLGYDVAKKLFGDDVSIATGKEVRINNGLYKIIGVLKSRGSTFGFSRDNVAIVGYKNLAQYFAANSFAIGVKTSGINRVEQAMGEAEGTFRNVRKLSVTEESNFVLERSNSVAEKAMKSLGYITAAVTIIGLITLIGAAIGLMNIMLVAVTERTKEVGLIKAIGGKRSSIHTQFLTEAVLLSLAGAVVGIALGIVLGNLFGIVLQTAFVVPWNWIVYGVVICTVVGLAAGLYPALKAGRLNPVEALRYE</sequence>
<comment type="similarity">
    <text evidence="6">Belongs to the ABC-4 integral membrane protein family.</text>
</comment>
<proteinExistence type="inferred from homology"/>
<evidence type="ECO:0000313" key="11">
    <source>
        <dbReference type="Proteomes" id="UP000321204"/>
    </source>
</evidence>
<evidence type="ECO:0000256" key="4">
    <source>
        <dbReference type="ARBA" id="ARBA00022989"/>
    </source>
</evidence>
<feature type="transmembrane region" description="Helical" evidence="7">
    <location>
        <begin position="293"/>
        <end position="323"/>
    </location>
</feature>
<evidence type="ECO:0000256" key="5">
    <source>
        <dbReference type="ARBA" id="ARBA00023136"/>
    </source>
</evidence>
<protein>
    <submittedName>
        <fullName evidence="10">ABC transporter permease</fullName>
    </submittedName>
</protein>
<evidence type="ECO:0000256" key="7">
    <source>
        <dbReference type="SAM" id="Phobius"/>
    </source>
</evidence>
<organism evidence="10 11">
    <name type="scientific">Flavisolibacter ginsenosidimutans</name>
    <dbReference type="NCBI Taxonomy" id="661481"/>
    <lineage>
        <taxon>Bacteria</taxon>
        <taxon>Pseudomonadati</taxon>
        <taxon>Bacteroidota</taxon>
        <taxon>Chitinophagia</taxon>
        <taxon>Chitinophagales</taxon>
        <taxon>Chitinophagaceae</taxon>
        <taxon>Flavisolibacter</taxon>
    </lineage>
</organism>
<feature type="transmembrane region" description="Helical" evidence="7">
    <location>
        <begin position="351"/>
        <end position="375"/>
    </location>
</feature>
<keyword evidence="5 7" id="KW-0472">Membrane</keyword>
<keyword evidence="4 7" id="KW-1133">Transmembrane helix</keyword>
<dbReference type="GO" id="GO:0005886">
    <property type="term" value="C:plasma membrane"/>
    <property type="evidence" value="ECO:0007669"/>
    <property type="project" value="UniProtKB-SubCell"/>
</dbReference>
<dbReference type="PANTHER" id="PTHR30572">
    <property type="entry name" value="MEMBRANE COMPONENT OF TRANSPORTER-RELATED"/>
    <property type="match status" value="1"/>
</dbReference>
<dbReference type="PANTHER" id="PTHR30572:SF4">
    <property type="entry name" value="ABC TRANSPORTER PERMEASE YTRF"/>
    <property type="match status" value="1"/>
</dbReference>
<evidence type="ECO:0000256" key="3">
    <source>
        <dbReference type="ARBA" id="ARBA00022692"/>
    </source>
</evidence>
<feature type="domain" description="ABC3 transporter permease C-terminal" evidence="8">
    <location>
        <begin position="302"/>
        <end position="415"/>
    </location>
</feature>
<feature type="domain" description="MacB-like periplasmic core" evidence="9">
    <location>
        <begin position="21"/>
        <end position="259"/>
    </location>
</feature>